<name>A0A9P5XN98_9AGAR</name>
<protein>
    <submittedName>
        <fullName evidence="2">Uncharacterized protein</fullName>
    </submittedName>
</protein>
<dbReference type="Proteomes" id="UP000807342">
    <property type="component" value="Unassembled WGS sequence"/>
</dbReference>
<keyword evidence="3" id="KW-1185">Reference proteome</keyword>
<proteinExistence type="predicted"/>
<feature type="region of interest" description="Disordered" evidence="1">
    <location>
        <begin position="81"/>
        <end position="146"/>
    </location>
</feature>
<organism evidence="2 3">
    <name type="scientific">Macrolepiota fuliginosa MF-IS2</name>
    <dbReference type="NCBI Taxonomy" id="1400762"/>
    <lineage>
        <taxon>Eukaryota</taxon>
        <taxon>Fungi</taxon>
        <taxon>Dikarya</taxon>
        <taxon>Basidiomycota</taxon>
        <taxon>Agaricomycotina</taxon>
        <taxon>Agaricomycetes</taxon>
        <taxon>Agaricomycetidae</taxon>
        <taxon>Agaricales</taxon>
        <taxon>Agaricineae</taxon>
        <taxon>Agaricaceae</taxon>
        <taxon>Macrolepiota</taxon>
    </lineage>
</organism>
<reference evidence="2" key="1">
    <citation type="submission" date="2020-11" db="EMBL/GenBank/DDBJ databases">
        <authorList>
            <consortium name="DOE Joint Genome Institute"/>
            <person name="Ahrendt S."/>
            <person name="Riley R."/>
            <person name="Andreopoulos W."/>
            <person name="Labutti K."/>
            <person name="Pangilinan J."/>
            <person name="Ruiz-Duenas F.J."/>
            <person name="Barrasa J.M."/>
            <person name="Sanchez-Garcia M."/>
            <person name="Camarero S."/>
            <person name="Miyauchi S."/>
            <person name="Serrano A."/>
            <person name="Linde D."/>
            <person name="Babiker R."/>
            <person name="Drula E."/>
            <person name="Ayuso-Fernandez I."/>
            <person name="Pacheco R."/>
            <person name="Padilla G."/>
            <person name="Ferreira P."/>
            <person name="Barriuso J."/>
            <person name="Kellner H."/>
            <person name="Castanera R."/>
            <person name="Alfaro M."/>
            <person name="Ramirez L."/>
            <person name="Pisabarro A.G."/>
            <person name="Kuo A."/>
            <person name="Tritt A."/>
            <person name="Lipzen A."/>
            <person name="He G."/>
            <person name="Yan M."/>
            <person name="Ng V."/>
            <person name="Cullen D."/>
            <person name="Martin F."/>
            <person name="Rosso M.-N."/>
            <person name="Henrissat B."/>
            <person name="Hibbett D."/>
            <person name="Martinez A.T."/>
            <person name="Grigoriev I.V."/>
        </authorList>
    </citation>
    <scope>NUCLEOTIDE SEQUENCE</scope>
    <source>
        <strain evidence="2">MF-IS2</strain>
    </source>
</reference>
<dbReference type="EMBL" id="MU151059">
    <property type="protein sequence ID" value="KAF9453674.1"/>
    <property type="molecule type" value="Genomic_DNA"/>
</dbReference>
<dbReference type="AlphaFoldDB" id="A0A9P5XN98"/>
<gene>
    <name evidence="2" type="ORF">P691DRAFT_581277</name>
</gene>
<evidence type="ECO:0000313" key="3">
    <source>
        <dbReference type="Proteomes" id="UP000807342"/>
    </source>
</evidence>
<feature type="compositionally biased region" description="Polar residues" evidence="1">
    <location>
        <begin position="133"/>
        <end position="146"/>
    </location>
</feature>
<evidence type="ECO:0000256" key="1">
    <source>
        <dbReference type="SAM" id="MobiDB-lite"/>
    </source>
</evidence>
<feature type="compositionally biased region" description="Basic and acidic residues" evidence="1">
    <location>
        <begin position="81"/>
        <end position="127"/>
    </location>
</feature>
<evidence type="ECO:0000313" key="2">
    <source>
        <dbReference type="EMBL" id="KAF9453674.1"/>
    </source>
</evidence>
<sequence length="146" mass="16866">MVSSVPRGLQLLTYRRGSLSSCAGINDCRGRCRFLSLDHCHEMRVFAVRETHSRVFLHLHPYLPFPCPPCPRLSCGRYGDHDGRDHGGHDHDDRDDHDHDHDVHDDHGDDVHDDDHDDDHDHFRDLLSPEGYSIQSKDGTQQDWIQ</sequence>
<accession>A0A9P5XN98</accession>
<comment type="caution">
    <text evidence="2">The sequence shown here is derived from an EMBL/GenBank/DDBJ whole genome shotgun (WGS) entry which is preliminary data.</text>
</comment>